<dbReference type="SUPFAM" id="SSF53756">
    <property type="entry name" value="UDP-Glycosyltransferase/glycogen phosphorylase"/>
    <property type="match status" value="1"/>
</dbReference>
<evidence type="ECO:0000259" key="14">
    <source>
        <dbReference type="Pfam" id="PF13439"/>
    </source>
</evidence>
<dbReference type="InterPro" id="IPR028098">
    <property type="entry name" value="Glyco_trans_4-like_N"/>
</dbReference>
<evidence type="ECO:0000256" key="5">
    <source>
        <dbReference type="ARBA" id="ARBA00022679"/>
    </source>
</evidence>
<evidence type="ECO:0000256" key="11">
    <source>
        <dbReference type="ARBA" id="ARBA00045104"/>
    </source>
</evidence>
<dbReference type="CDD" id="cd03805">
    <property type="entry name" value="GT4_ALG2-like"/>
    <property type="match status" value="1"/>
</dbReference>
<feature type="domain" description="Glycosyltransferase subfamily 4-like N-terminal" evidence="14">
    <location>
        <begin position="22"/>
        <end position="211"/>
    </location>
</feature>
<reference evidence="15" key="1">
    <citation type="submission" date="2021-12" db="EMBL/GenBank/DDBJ databases">
        <authorList>
            <person name="Zaccaron A."/>
            <person name="Stergiopoulos I."/>
        </authorList>
    </citation>
    <scope>NUCLEOTIDE SEQUENCE</scope>
    <source>
        <strain evidence="15">Race5_Kim</strain>
    </source>
</reference>
<name>A0A9Q8PF80_PASFU</name>
<reference evidence="15" key="2">
    <citation type="journal article" date="2022" name="Microb. Genom.">
        <title>A chromosome-scale genome assembly of the tomato pathogen Cladosporium fulvum reveals a compartmentalized genome architecture and the presence of a dispensable chromosome.</title>
        <authorList>
            <person name="Zaccaron A.Z."/>
            <person name="Chen L.H."/>
            <person name="Samaras A."/>
            <person name="Stergiopoulos I."/>
        </authorList>
    </citation>
    <scope>NUCLEOTIDE SEQUENCE</scope>
    <source>
        <strain evidence="15">Race5_Kim</strain>
    </source>
</reference>
<dbReference type="InterPro" id="IPR001296">
    <property type="entry name" value="Glyco_trans_1"/>
</dbReference>
<evidence type="ECO:0000256" key="12">
    <source>
        <dbReference type="RuleBase" id="RU367136"/>
    </source>
</evidence>
<dbReference type="PANTHER" id="PTHR45918:SF1">
    <property type="entry name" value="ALPHA-1,3_1,6-MANNOSYLTRANSFERASE ALG2"/>
    <property type="match status" value="1"/>
</dbReference>
<comment type="catalytic activity">
    <reaction evidence="11 12">
        <text>an alpha-D-Man-(1-&gt;3)-beta-D-Man-(1-&gt;4)-beta-D-GlcNAc-(1-&gt;4)-alpha-D-GlcNAc-diphospho-di-trans,poly-cis-dolichol + GDP-alpha-D-mannose = an alpha-D-Man-(1-&gt;3)-[alpha-D-Man-(1-&gt;6)]-beta-D-Man-(1-&gt;4)-beta-D-GlcNAc-(1-&gt;4)-alpha-D-GlcNAc-diphospho-di-trans,poly-cis-dolichol + GDP + H(+)</text>
        <dbReference type="Rhea" id="RHEA:29519"/>
        <dbReference type="Rhea" id="RHEA-COMP:19513"/>
        <dbReference type="Rhea" id="RHEA-COMP:19515"/>
        <dbReference type="ChEBI" id="CHEBI:15378"/>
        <dbReference type="ChEBI" id="CHEBI:57527"/>
        <dbReference type="ChEBI" id="CHEBI:58189"/>
        <dbReference type="ChEBI" id="CHEBI:132510"/>
        <dbReference type="ChEBI" id="CHEBI:132511"/>
        <dbReference type="EC" id="2.4.1.257"/>
    </reaction>
    <physiologicalReaction direction="left-to-right" evidence="11 12">
        <dbReference type="Rhea" id="RHEA:29520"/>
    </physiologicalReaction>
</comment>
<dbReference type="Pfam" id="PF13439">
    <property type="entry name" value="Glyco_transf_4"/>
    <property type="match status" value="1"/>
</dbReference>
<dbReference type="InterPro" id="IPR027054">
    <property type="entry name" value="ALG2"/>
</dbReference>
<protein>
    <recommendedName>
        <fullName evidence="12">Alpha-1,3/1,6-mannosyltransferase ALG2</fullName>
        <ecNumber evidence="12">2.4.1.132</ecNumber>
        <ecNumber evidence="12">2.4.1.257</ecNumber>
    </recommendedName>
    <alternativeName>
        <fullName evidence="12">GDP-Man:Man(1)GlcNAc(2)-PP-Dol alpha-1,3-mannosyltransferase</fullName>
    </alternativeName>
</protein>
<gene>
    <name evidence="15" type="ORF">CLAFUR5_11566</name>
</gene>
<keyword evidence="7 12" id="KW-0256">Endoplasmic reticulum</keyword>
<evidence type="ECO:0000256" key="6">
    <source>
        <dbReference type="ARBA" id="ARBA00022692"/>
    </source>
</evidence>
<proteinExistence type="inferred from homology"/>
<keyword evidence="8 12" id="KW-1133">Transmembrane helix</keyword>
<dbReference type="RefSeq" id="XP_047765762.1">
    <property type="nucleotide sequence ID" value="XM_047910714.1"/>
</dbReference>
<evidence type="ECO:0000256" key="9">
    <source>
        <dbReference type="ARBA" id="ARBA00023136"/>
    </source>
</evidence>
<dbReference type="GO" id="GO:0005789">
    <property type="term" value="C:endoplasmic reticulum membrane"/>
    <property type="evidence" value="ECO:0007669"/>
    <property type="project" value="UniProtKB-SubCell"/>
</dbReference>
<dbReference type="GeneID" id="71991444"/>
<comment type="similarity">
    <text evidence="12">Belongs to the glycosyltransferase group 1 family.</text>
</comment>
<sequence>MAAEAHSTTPRNVVFVHPDLGIGGAERLVVDAAVGLQSLGHKVTILTSYRDKNHCFEEARDGTLDVRVRGDAIFPTSIAGRLHILCTILRQLALVASAALFSSELKQIDPDVFIVDQLSVCVPFFRLLYPKAKILFYGHYPDRLLAKGETGLRGSLKRLYRIPFDALEGWSTGCSDAIVVNSSYTRSVFKATFPSMKARDFKVIYPCVDTTQASAVQASLQGQSEKKILLSINRFEGKKALDLAITAYAKLSDEERSKARLVLAGGYDPRNQENSVTHKRLQELADSLGLKHATFRNQDTASIDMTSEDVDVLFLLSIPNEAKVRLLQTAGLLIYTPTNEHFGIVPLEAMLFGVPVLAANSGGPLETIYEGRTGWLRNPEQVEKWTEVMRKPLIPSSAETLRKMGEQGRQRVLSEFSQTKMAQTFDQEVQKLVKSDAPRPAVAPSWLLVTVGLAIFAVIGGVAMTRLTLYALSLEDGKNIASAATSKVELR</sequence>
<dbReference type="PANTHER" id="PTHR45918">
    <property type="entry name" value="ALPHA-1,3/1,6-MANNOSYLTRANSFERASE ALG2"/>
    <property type="match status" value="1"/>
</dbReference>
<evidence type="ECO:0000256" key="8">
    <source>
        <dbReference type="ARBA" id="ARBA00022989"/>
    </source>
</evidence>
<dbReference type="KEGG" id="ffu:CLAFUR5_11566"/>
<organism evidence="15 16">
    <name type="scientific">Passalora fulva</name>
    <name type="common">Tomato leaf mold</name>
    <name type="synonym">Cladosporium fulvum</name>
    <dbReference type="NCBI Taxonomy" id="5499"/>
    <lineage>
        <taxon>Eukaryota</taxon>
        <taxon>Fungi</taxon>
        <taxon>Dikarya</taxon>
        <taxon>Ascomycota</taxon>
        <taxon>Pezizomycotina</taxon>
        <taxon>Dothideomycetes</taxon>
        <taxon>Dothideomycetidae</taxon>
        <taxon>Mycosphaerellales</taxon>
        <taxon>Mycosphaerellaceae</taxon>
        <taxon>Fulvia</taxon>
    </lineage>
</organism>
<feature type="transmembrane region" description="Helical" evidence="12">
    <location>
        <begin position="446"/>
        <end position="469"/>
    </location>
</feature>
<dbReference type="GO" id="GO:0102704">
    <property type="term" value="F:GDP-Man:Man(2)GlcNAc(2)-PP-Dol alpha-1,6-mannosyltransferase activity"/>
    <property type="evidence" value="ECO:0007669"/>
    <property type="project" value="UniProtKB-UniRule"/>
</dbReference>
<comment type="pathway">
    <text evidence="3 12">Protein modification; protein glycosylation.</text>
</comment>
<keyword evidence="5 12" id="KW-0808">Transferase</keyword>
<keyword evidence="16" id="KW-1185">Reference proteome</keyword>
<dbReference type="EC" id="2.4.1.132" evidence="12"/>
<comment type="catalytic activity">
    <reaction evidence="10 12">
        <text>a beta-D-Man-(1-&gt;4)-beta-D-GlcNAc-(1-&gt;4)-alpha-D-GlcNAc-diphospho-di-trans,poly-cis-dolichol + GDP-alpha-D-mannose = an alpha-D-Man-(1-&gt;3)-beta-D-Man-(1-&gt;4)-beta-D-GlcNAc-(1-&gt;4)-alpha-D-GlcNAc-diphospho-di-trans,poly-cis-dolichol + GDP + H(+)</text>
        <dbReference type="Rhea" id="RHEA:29515"/>
        <dbReference type="Rhea" id="RHEA-COMP:19511"/>
        <dbReference type="Rhea" id="RHEA-COMP:19513"/>
        <dbReference type="ChEBI" id="CHEBI:15378"/>
        <dbReference type="ChEBI" id="CHEBI:57527"/>
        <dbReference type="ChEBI" id="CHEBI:58189"/>
        <dbReference type="ChEBI" id="CHEBI:58472"/>
        <dbReference type="ChEBI" id="CHEBI:132510"/>
        <dbReference type="EC" id="2.4.1.132"/>
    </reaction>
    <physiologicalReaction direction="left-to-right" evidence="10 12">
        <dbReference type="Rhea" id="RHEA:29516"/>
    </physiologicalReaction>
</comment>
<evidence type="ECO:0000313" key="15">
    <source>
        <dbReference type="EMBL" id="UJO21396.1"/>
    </source>
</evidence>
<dbReference type="OrthoDB" id="448893at2759"/>
<evidence type="ECO:0000256" key="4">
    <source>
        <dbReference type="ARBA" id="ARBA00022676"/>
    </source>
</evidence>
<dbReference type="Gene3D" id="3.40.50.2000">
    <property type="entry name" value="Glycogen Phosphorylase B"/>
    <property type="match status" value="2"/>
</dbReference>
<dbReference type="GO" id="GO:0004378">
    <property type="term" value="F:GDP-Man:Man(1)GlcNAc(2)-PP-Dol alpha-1,3-mannosyltransferase activity"/>
    <property type="evidence" value="ECO:0007669"/>
    <property type="project" value="UniProtKB-UniRule"/>
</dbReference>
<comment type="function">
    <text evidence="1 12">Mannosylates Man(2)GlcNAc(2)-dolichol diphosphate and Man(1)GlcNAc(2)-dolichol diphosphate to form Man(3)GlcNAc(2)-dolichol diphosphate.</text>
</comment>
<dbReference type="OMA" id="AMYMKCP"/>
<dbReference type="EMBL" id="CP090170">
    <property type="protein sequence ID" value="UJO21396.1"/>
    <property type="molecule type" value="Genomic_DNA"/>
</dbReference>
<dbReference type="Proteomes" id="UP000756132">
    <property type="component" value="Chromosome 8"/>
</dbReference>
<keyword evidence="6 12" id="KW-0812">Transmembrane</keyword>
<dbReference type="AlphaFoldDB" id="A0A9Q8PF80"/>
<evidence type="ECO:0000256" key="2">
    <source>
        <dbReference type="ARBA" id="ARBA00004586"/>
    </source>
</evidence>
<comment type="subcellular location">
    <subcellularLocation>
        <location evidence="2 12">Endoplasmic reticulum membrane</location>
    </subcellularLocation>
</comment>
<accession>A0A9Q8PF80</accession>
<evidence type="ECO:0000313" key="16">
    <source>
        <dbReference type="Proteomes" id="UP000756132"/>
    </source>
</evidence>
<dbReference type="Pfam" id="PF00534">
    <property type="entry name" value="Glycos_transf_1"/>
    <property type="match status" value="1"/>
</dbReference>
<evidence type="ECO:0000256" key="7">
    <source>
        <dbReference type="ARBA" id="ARBA00022824"/>
    </source>
</evidence>
<feature type="domain" description="Glycosyl transferase family 1" evidence="13">
    <location>
        <begin position="223"/>
        <end position="411"/>
    </location>
</feature>
<evidence type="ECO:0000256" key="10">
    <source>
        <dbReference type="ARBA" id="ARBA00045103"/>
    </source>
</evidence>
<evidence type="ECO:0000256" key="3">
    <source>
        <dbReference type="ARBA" id="ARBA00004922"/>
    </source>
</evidence>
<evidence type="ECO:0000256" key="1">
    <source>
        <dbReference type="ARBA" id="ARBA00003142"/>
    </source>
</evidence>
<dbReference type="EC" id="2.4.1.257" evidence="12"/>
<keyword evidence="4 12" id="KW-0328">Glycosyltransferase</keyword>
<keyword evidence="9 12" id="KW-0472">Membrane</keyword>
<evidence type="ECO:0000259" key="13">
    <source>
        <dbReference type="Pfam" id="PF00534"/>
    </source>
</evidence>